<keyword evidence="2" id="KW-0812">Transmembrane</keyword>
<sequence>MGYRDRPEPSLVDIDQPDGPHRRDRESESADLEDARLFARIGYYAVPVAMIHVGILYTVLSGVFHLELPRLTTNNPFFVWLWVNGASVAVGIWFWRSGRIPLRRGLWIRGRTARLLILSWLGLSVIWFVAPTMLRRLLKLLPAAGW</sequence>
<organism evidence="3 4">
    <name type="scientific">Sphingomonas rosea</name>
    <dbReference type="NCBI Taxonomy" id="335605"/>
    <lineage>
        <taxon>Bacteria</taxon>
        <taxon>Pseudomonadati</taxon>
        <taxon>Pseudomonadota</taxon>
        <taxon>Alphaproteobacteria</taxon>
        <taxon>Sphingomonadales</taxon>
        <taxon>Sphingomonadaceae</taxon>
        <taxon>Sphingomonas</taxon>
    </lineage>
</organism>
<reference evidence="4" key="1">
    <citation type="journal article" date="2019" name="Int. J. Syst. Evol. Microbiol.">
        <title>The Global Catalogue of Microorganisms (GCM) 10K type strain sequencing project: providing services to taxonomists for standard genome sequencing and annotation.</title>
        <authorList>
            <consortium name="The Broad Institute Genomics Platform"/>
            <consortium name="The Broad Institute Genome Sequencing Center for Infectious Disease"/>
            <person name="Wu L."/>
            <person name="Ma J."/>
        </authorList>
    </citation>
    <scope>NUCLEOTIDE SEQUENCE [LARGE SCALE GENOMIC DNA]</scope>
    <source>
        <strain evidence="4">JCM 17564</strain>
    </source>
</reference>
<accession>A0ABP7TM33</accession>
<name>A0ABP7TM33_9SPHN</name>
<proteinExistence type="predicted"/>
<evidence type="ECO:0000313" key="3">
    <source>
        <dbReference type="EMBL" id="GAA4028119.1"/>
    </source>
</evidence>
<keyword evidence="2" id="KW-1133">Transmembrane helix</keyword>
<dbReference type="EMBL" id="BAABBR010000001">
    <property type="protein sequence ID" value="GAA4028119.1"/>
    <property type="molecule type" value="Genomic_DNA"/>
</dbReference>
<keyword evidence="2" id="KW-0472">Membrane</keyword>
<keyword evidence="4" id="KW-1185">Reference proteome</keyword>
<evidence type="ECO:0000313" key="4">
    <source>
        <dbReference type="Proteomes" id="UP001424459"/>
    </source>
</evidence>
<evidence type="ECO:0000256" key="2">
    <source>
        <dbReference type="SAM" id="Phobius"/>
    </source>
</evidence>
<feature type="compositionally biased region" description="Basic and acidic residues" evidence="1">
    <location>
        <begin position="18"/>
        <end position="28"/>
    </location>
</feature>
<feature type="transmembrane region" description="Helical" evidence="2">
    <location>
        <begin position="115"/>
        <end position="134"/>
    </location>
</feature>
<protein>
    <submittedName>
        <fullName evidence="3">Uncharacterized protein</fullName>
    </submittedName>
</protein>
<evidence type="ECO:0000256" key="1">
    <source>
        <dbReference type="SAM" id="MobiDB-lite"/>
    </source>
</evidence>
<dbReference type="Proteomes" id="UP001424459">
    <property type="component" value="Unassembled WGS sequence"/>
</dbReference>
<feature type="transmembrane region" description="Helical" evidence="2">
    <location>
        <begin position="41"/>
        <end position="65"/>
    </location>
</feature>
<gene>
    <name evidence="3" type="ORF">GCM10022281_03640</name>
</gene>
<comment type="caution">
    <text evidence="3">The sequence shown here is derived from an EMBL/GenBank/DDBJ whole genome shotgun (WGS) entry which is preliminary data.</text>
</comment>
<feature type="transmembrane region" description="Helical" evidence="2">
    <location>
        <begin position="77"/>
        <end position="95"/>
    </location>
</feature>
<feature type="region of interest" description="Disordered" evidence="1">
    <location>
        <begin position="1"/>
        <end position="28"/>
    </location>
</feature>
<dbReference type="RefSeq" id="WP_344695258.1">
    <property type="nucleotide sequence ID" value="NZ_BAABBR010000001.1"/>
</dbReference>